<dbReference type="RefSeq" id="XP_002544615.1">
    <property type="nucleotide sequence ID" value="XM_002544569.1"/>
</dbReference>
<dbReference type="HOGENOM" id="CLU_2348249_0_0_1"/>
<dbReference type="Proteomes" id="UP000002058">
    <property type="component" value="Unassembled WGS sequence"/>
</dbReference>
<protein>
    <submittedName>
        <fullName evidence="1">Uncharacterized protein</fullName>
    </submittedName>
</protein>
<name>C4JMS4_UNCRE</name>
<proteinExistence type="predicted"/>
<evidence type="ECO:0000313" key="1">
    <source>
        <dbReference type="EMBL" id="EEP79286.1"/>
    </source>
</evidence>
<organism evidence="1 2">
    <name type="scientific">Uncinocarpus reesii (strain UAMH 1704)</name>
    <dbReference type="NCBI Taxonomy" id="336963"/>
    <lineage>
        <taxon>Eukaryota</taxon>
        <taxon>Fungi</taxon>
        <taxon>Dikarya</taxon>
        <taxon>Ascomycota</taxon>
        <taxon>Pezizomycotina</taxon>
        <taxon>Eurotiomycetes</taxon>
        <taxon>Eurotiomycetidae</taxon>
        <taxon>Onygenales</taxon>
        <taxon>Onygenaceae</taxon>
        <taxon>Uncinocarpus</taxon>
    </lineage>
</organism>
<dbReference type="EMBL" id="CH476616">
    <property type="protein sequence ID" value="EEP79286.1"/>
    <property type="molecule type" value="Genomic_DNA"/>
</dbReference>
<evidence type="ECO:0000313" key="2">
    <source>
        <dbReference type="Proteomes" id="UP000002058"/>
    </source>
</evidence>
<gene>
    <name evidence="1" type="ORF">UREG_04132</name>
</gene>
<keyword evidence="2" id="KW-1185">Reference proteome</keyword>
<accession>C4JMS4</accession>
<reference evidence="2" key="1">
    <citation type="journal article" date="2009" name="Genome Res.">
        <title>Comparative genomic analyses of the human fungal pathogens Coccidioides and their relatives.</title>
        <authorList>
            <person name="Sharpton T.J."/>
            <person name="Stajich J.E."/>
            <person name="Rounsley S.D."/>
            <person name="Gardner M.J."/>
            <person name="Wortman J.R."/>
            <person name="Jordar V.S."/>
            <person name="Maiti R."/>
            <person name="Kodira C.D."/>
            <person name="Neafsey D.E."/>
            <person name="Zeng Q."/>
            <person name="Hung C.-Y."/>
            <person name="McMahan C."/>
            <person name="Muszewska A."/>
            <person name="Grynberg M."/>
            <person name="Mandel M.A."/>
            <person name="Kellner E.M."/>
            <person name="Barker B.M."/>
            <person name="Galgiani J.N."/>
            <person name="Orbach M.J."/>
            <person name="Kirkland T.N."/>
            <person name="Cole G.T."/>
            <person name="Henn M.R."/>
            <person name="Birren B.W."/>
            <person name="Taylor J.W."/>
        </authorList>
    </citation>
    <scope>NUCLEOTIDE SEQUENCE [LARGE SCALE GENOMIC DNA]</scope>
    <source>
        <strain evidence="2">UAMH 1704</strain>
    </source>
</reference>
<dbReference type="GeneID" id="8444836"/>
<sequence length="97" mass="11126">MNKAFGELGFHPRSIQETFRQQAQAETHRVVQLDPTPCIASWPSEAPGQWLQPDGRRAEGFRSMEYFNPDCRFEPGSNDDLDLSSEEPLCIPLFLWT</sequence>
<dbReference type="InParanoid" id="C4JMS4"/>
<dbReference type="KEGG" id="ure:UREG_04132"/>
<dbReference type="VEuPathDB" id="FungiDB:UREG_04132"/>
<dbReference type="AlphaFoldDB" id="C4JMS4"/>